<dbReference type="EMBL" id="JAPDFR010000003">
    <property type="protein sequence ID" value="KAK0388741.1"/>
    <property type="molecule type" value="Genomic_DNA"/>
</dbReference>
<comment type="caution">
    <text evidence="8">The sequence shown here is derived from an EMBL/GenBank/DDBJ whole genome shotgun (WGS) entry which is preliminary data.</text>
</comment>
<evidence type="ECO:0000256" key="5">
    <source>
        <dbReference type="ARBA" id="ARBA00023242"/>
    </source>
</evidence>
<keyword evidence="3" id="KW-0805">Transcription regulation</keyword>
<comment type="subcellular location">
    <subcellularLocation>
        <location evidence="1">Nucleus</location>
    </subcellularLocation>
</comment>
<dbReference type="InterPro" id="IPR036864">
    <property type="entry name" value="Zn2-C6_fun-type_DNA-bd_sf"/>
</dbReference>
<dbReference type="Pfam" id="PF00172">
    <property type="entry name" value="Zn_clus"/>
    <property type="match status" value="1"/>
</dbReference>
<dbReference type="GO" id="GO:0008270">
    <property type="term" value="F:zinc ion binding"/>
    <property type="evidence" value="ECO:0007669"/>
    <property type="project" value="InterPro"/>
</dbReference>
<evidence type="ECO:0000256" key="2">
    <source>
        <dbReference type="ARBA" id="ARBA00022723"/>
    </source>
</evidence>
<dbReference type="PROSITE" id="PS50048">
    <property type="entry name" value="ZN2_CY6_FUNGAL_2"/>
    <property type="match status" value="1"/>
</dbReference>
<keyword evidence="5" id="KW-0539">Nucleus</keyword>
<evidence type="ECO:0000259" key="7">
    <source>
        <dbReference type="PROSITE" id="PS50048"/>
    </source>
</evidence>
<evidence type="ECO:0000256" key="4">
    <source>
        <dbReference type="ARBA" id="ARBA00023163"/>
    </source>
</evidence>
<dbReference type="GO" id="GO:0000981">
    <property type="term" value="F:DNA-binding transcription factor activity, RNA polymerase II-specific"/>
    <property type="evidence" value="ECO:0007669"/>
    <property type="project" value="InterPro"/>
</dbReference>
<dbReference type="CDD" id="cd00067">
    <property type="entry name" value="GAL4"/>
    <property type="match status" value="1"/>
</dbReference>
<sequence length="242" mass="26747">MPRGRAACESCRSRKQKCDEQRPTCSRCQDTGRSCVWLRHQKRGPVKGYSEMLEQRLHATESALLKLLSVVDLATVQTAFHNEEASTSSLSRVAADTFGRTEGARTVITGHWEQYPLHTAEGVMRWAQKRLATTQTASRATVPEGLPSTSTTTPSTSISRSASGNKWVPPVGTSQRSDVMRRPDNLPHDLRHHPGSVGNTNSSQDSPASIQLVGAFEGESNNSRAPRKDFGLPEEFSKRYLW</sequence>
<feature type="domain" description="Zn(2)-C6 fungal-type" evidence="7">
    <location>
        <begin position="7"/>
        <end position="37"/>
    </location>
</feature>
<proteinExistence type="predicted"/>
<feature type="region of interest" description="Disordered" evidence="6">
    <location>
        <begin position="134"/>
        <end position="207"/>
    </location>
</feature>
<feature type="compositionally biased region" description="Polar residues" evidence="6">
    <location>
        <begin position="197"/>
        <end position="207"/>
    </location>
</feature>
<dbReference type="AlphaFoldDB" id="A0AA39L8Q3"/>
<dbReference type="InterPro" id="IPR001138">
    <property type="entry name" value="Zn2Cys6_DnaBD"/>
</dbReference>
<dbReference type="Proteomes" id="UP001175261">
    <property type="component" value="Unassembled WGS sequence"/>
</dbReference>
<organism evidence="8 9">
    <name type="scientific">Sarocladium strictum</name>
    <name type="common">Black bundle disease fungus</name>
    <name type="synonym">Acremonium strictum</name>
    <dbReference type="NCBI Taxonomy" id="5046"/>
    <lineage>
        <taxon>Eukaryota</taxon>
        <taxon>Fungi</taxon>
        <taxon>Dikarya</taxon>
        <taxon>Ascomycota</taxon>
        <taxon>Pezizomycotina</taxon>
        <taxon>Sordariomycetes</taxon>
        <taxon>Hypocreomycetidae</taxon>
        <taxon>Hypocreales</taxon>
        <taxon>Sarocladiaceae</taxon>
        <taxon>Sarocladium</taxon>
    </lineage>
</organism>
<feature type="compositionally biased region" description="Low complexity" evidence="6">
    <location>
        <begin position="148"/>
        <end position="163"/>
    </location>
</feature>
<feature type="compositionally biased region" description="Basic and acidic residues" evidence="6">
    <location>
        <begin position="178"/>
        <end position="189"/>
    </location>
</feature>
<accession>A0AA39L8Q3</accession>
<keyword evidence="2" id="KW-0479">Metal-binding</keyword>
<evidence type="ECO:0000256" key="1">
    <source>
        <dbReference type="ARBA" id="ARBA00004123"/>
    </source>
</evidence>
<reference evidence="8" key="1">
    <citation type="submission" date="2022-10" db="EMBL/GenBank/DDBJ databases">
        <title>Determination and structural analysis of whole genome sequence of Sarocladium strictum F4-1.</title>
        <authorList>
            <person name="Hu L."/>
            <person name="Jiang Y."/>
        </authorList>
    </citation>
    <scope>NUCLEOTIDE SEQUENCE</scope>
    <source>
        <strain evidence="8">F4-1</strain>
    </source>
</reference>
<dbReference type="PANTHER" id="PTHR47338:SF5">
    <property type="entry name" value="ZN(II)2CYS6 TRANSCRIPTION FACTOR (EUROFUNG)"/>
    <property type="match status" value="1"/>
</dbReference>
<dbReference type="PANTHER" id="PTHR47338">
    <property type="entry name" value="ZN(II)2CYS6 TRANSCRIPTION FACTOR (EUROFUNG)-RELATED"/>
    <property type="match status" value="1"/>
</dbReference>
<dbReference type="PROSITE" id="PS00463">
    <property type="entry name" value="ZN2_CY6_FUNGAL_1"/>
    <property type="match status" value="1"/>
</dbReference>
<gene>
    <name evidence="8" type="ORF">NLU13_4984</name>
</gene>
<evidence type="ECO:0000313" key="9">
    <source>
        <dbReference type="Proteomes" id="UP001175261"/>
    </source>
</evidence>
<keyword evidence="4" id="KW-0804">Transcription</keyword>
<dbReference type="SMART" id="SM00066">
    <property type="entry name" value="GAL4"/>
    <property type="match status" value="1"/>
</dbReference>
<name>A0AA39L8Q3_SARSR</name>
<evidence type="ECO:0000256" key="6">
    <source>
        <dbReference type="SAM" id="MobiDB-lite"/>
    </source>
</evidence>
<protein>
    <recommendedName>
        <fullName evidence="7">Zn(2)-C6 fungal-type domain-containing protein</fullName>
    </recommendedName>
</protein>
<dbReference type="Gene3D" id="4.10.240.10">
    <property type="entry name" value="Zn(2)-C6 fungal-type DNA-binding domain"/>
    <property type="match status" value="1"/>
</dbReference>
<dbReference type="InterPro" id="IPR050815">
    <property type="entry name" value="TF_fung"/>
</dbReference>
<evidence type="ECO:0000256" key="3">
    <source>
        <dbReference type="ARBA" id="ARBA00023015"/>
    </source>
</evidence>
<evidence type="ECO:0000313" key="8">
    <source>
        <dbReference type="EMBL" id="KAK0388741.1"/>
    </source>
</evidence>
<dbReference type="SUPFAM" id="SSF57701">
    <property type="entry name" value="Zn2/Cys6 DNA-binding domain"/>
    <property type="match status" value="1"/>
</dbReference>
<keyword evidence="9" id="KW-1185">Reference proteome</keyword>
<dbReference type="GO" id="GO:0005634">
    <property type="term" value="C:nucleus"/>
    <property type="evidence" value="ECO:0007669"/>
    <property type="project" value="UniProtKB-SubCell"/>
</dbReference>